<keyword evidence="3" id="KW-0547">Nucleotide-binding</keyword>
<evidence type="ECO:0000256" key="1">
    <source>
        <dbReference type="ARBA" id="ARBA00004651"/>
    </source>
</evidence>
<feature type="domain" description="ABC transporter" evidence="9">
    <location>
        <begin position="397"/>
        <end position="648"/>
    </location>
</feature>
<keyword evidence="4 11" id="KW-0067">ATP-binding</keyword>
<comment type="subcellular location">
    <subcellularLocation>
        <location evidence="1">Cell membrane</location>
        <topology evidence="1">Multi-pass membrane protein</topology>
    </subcellularLocation>
</comment>
<dbReference type="InterPro" id="IPR039421">
    <property type="entry name" value="Type_1_exporter"/>
</dbReference>
<dbReference type="PANTHER" id="PTHR24221:SF587">
    <property type="entry name" value="ABC TRANSPORTER RELATED"/>
    <property type="match status" value="1"/>
</dbReference>
<dbReference type="PROSITE" id="PS00211">
    <property type="entry name" value="ABC_TRANSPORTER_1"/>
    <property type="match status" value="1"/>
</dbReference>
<dbReference type="SUPFAM" id="SSF52540">
    <property type="entry name" value="P-loop containing nucleoside triphosphate hydrolases"/>
    <property type="match status" value="1"/>
</dbReference>
<evidence type="ECO:0000256" key="5">
    <source>
        <dbReference type="ARBA" id="ARBA00022989"/>
    </source>
</evidence>
<keyword evidence="5 8" id="KW-1133">Transmembrane helix</keyword>
<feature type="transmembrane region" description="Helical" evidence="8">
    <location>
        <begin position="200"/>
        <end position="220"/>
    </location>
</feature>
<evidence type="ECO:0000256" key="6">
    <source>
        <dbReference type="ARBA" id="ARBA00023136"/>
    </source>
</evidence>
<reference evidence="11 12" key="1">
    <citation type="submission" date="2021-12" db="EMBL/GenBank/DDBJ databases">
        <title>Discovery of the Pendulisporaceae a myxobacterial family with distinct sporulation behavior and unique specialized metabolism.</title>
        <authorList>
            <person name="Garcia R."/>
            <person name="Popoff A."/>
            <person name="Bader C.D."/>
            <person name="Loehr J."/>
            <person name="Walesch S."/>
            <person name="Walt C."/>
            <person name="Boldt J."/>
            <person name="Bunk B."/>
            <person name="Haeckl F.J.F.P.J."/>
            <person name="Gunesch A.P."/>
            <person name="Birkelbach J."/>
            <person name="Nuebel U."/>
            <person name="Pietschmann T."/>
            <person name="Bach T."/>
            <person name="Mueller R."/>
        </authorList>
    </citation>
    <scope>NUCLEOTIDE SEQUENCE [LARGE SCALE GENOMIC DNA]</scope>
    <source>
        <strain evidence="11 12">MSr11954</strain>
    </source>
</reference>
<dbReference type="RefSeq" id="WP_394821969.1">
    <property type="nucleotide sequence ID" value="NZ_CP089984.1"/>
</dbReference>
<gene>
    <name evidence="11" type="ORF">LZC94_31425</name>
</gene>
<organism evidence="11 12">
    <name type="scientific">Pendulispora albinea</name>
    <dbReference type="NCBI Taxonomy" id="2741071"/>
    <lineage>
        <taxon>Bacteria</taxon>
        <taxon>Pseudomonadati</taxon>
        <taxon>Myxococcota</taxon>
        <taxon>Myxococcia</taxon>
        <taxon>Myxococcales</taxon>
        <taxon>Sorangiineae</taxon>
        <taxon>Pendulisporaceae</taxon>
        <taxon>Pendulispora</taxon>
    </lineage>
</organism>
<evidence type="ECO:0000259" key="10">
    <source>
        <dbReference type="PROSITE" id="PS50929"/>
    </source>
</evidence>
<evidence type="ECO:0000259" key="9">
    <source>
        <dbReference type="PROSITE" id="PS50893"/>
    </source>
</evidence>
<evidence type="ECO:0000256" key="2">
    <source>
        <dbReference type="ARBA" id="ARBA00022692"/>
    </source>
</evidence>
<protein>
    <submittedName>
        <fullName evidence="11">ABC transporter ATP-binding protein/permease</fullName>
    </submittedName>
</protein>
<feature type="compositionally biased region" description="Polar residues" evidence="7">
    <location>
        <begin position="662"/>
        <end position="671"/>
    </location>
</feature>
<dbReference type="EMBL" id="CP089984">
    <property type="protein sequence ID" value="WXB12348.1"/>
    <property type="molecule type" value="Genomic_DNA"/>
</dbReference>
<keyword evidence="2 8" id="KW-0812">Transmembrane</keyword>
<evidence type="ECO:0000256" key="4">
    <source>
        <dbReference type="ARBA" id="ARBA00022840"/>
    </source>
</evidence>
<keyword evidence="6 8" id="KW-0472">Membrane</keyword>
<dbReference type="Pfam" id="PF00005">
    <property type="entry name" value="ABC_tran"/>
    <property type="match status" value="1"/>
</dbReference>
<dbReference type="InterPro" id="IPR017871">
    <property type="entry name" value="ABC_transporter-like_CS"/>
</dbReference>
<dbReference type="Pfam" id="PF00664">
    <property type="entry name" value="ABC_membrane"/>
    <property type="match status" value="1"/>
</dbReference>
<dbReference type="Gene3D" id="1.20.1560.10">
    <property type="entry name" value="ABC transporter type 1, transmembrane domain"/>
    <property type="match status" value="1"/>
</dbReference>
<evidence type="ECO:0000256" key="3">
    <source>
        <dbReference type="ARBA" id="ARBA00022741"/>
    </source>
</evidence>
<dbReference type="SMART" id="SM00382">
    <property type="entry name" value="AAA"/>
    <property type="match status" value="1"/>
</dbReference>
<dbReference type="PROSITE" id="PS50893">
    <property type="entry name" value="ABC_TRANSPORTER_2"/>
    <property type="match status" value="1"/>
</dbReference>
<accession>A0ABZ2LN65</accession>
<evidence type="ECO:0000313" key="12">
    <source>
        <dbReference type="Proteomes" id="UP001370348"/>
    </source>
</evidence>
<evidence type="ECO:0000256" key="8">
    <source>
        <dbReference type="SAM" id="Phobius"/>
    </source>
</evidence>
<sequence length="679" mass="73568">MTAAASAHGAAGKNGKNGKPAKKSGRAEEKLRAFHEEDSIGKAYDGRLMRRLVPFVKPHVKFLVLSFMSLGVVTALGLLRPILMGDVVRRAAVNDASGLLRDGIFLSLLVVGTQLTMLAQLYTMQLVGARAMADLRAHIFLFFQRLSLRYFDRTPVGRLVTRASNDVDAVGELFASGVLNSMGDLLSLAGIVVMMLLLDWRLSCIAFAAIPIVGAIVQWVRKRSREAFRDIRAKTARLNAFLNEQVNGISVVQAYGREEATAGEFDAINSAYLDANKRSIYYEATLDAAIEMVSTLCIASVLWWAGVKRLEHAGGVLDPLGVGQAGAPVSFPLVVTFTQYIKQFFEPISMLSQRYTVLQSAMAGAERIFQLLDEKDVEDVRTESGAVAPEGPPEEALSFTDVNFEYKPGVPVLKDVSLFANRGEKIALVGATGAGKSTVASLFLRLYEVTHGHARVFGKDVRSYDRHALREQFSVVPQDVYLFTGTVLSNIAMSDPVPDRAKAERALRRIGAYELFARRKASGVRVGAGGKAGEEDGSGLDARVDERGANFSAGERQLIAFARAVYRDAPILILDEATASVDSDTEAQLQIALEAVMADRTALVIAHRLSTIKAVDRIVVFHKGRIAESGTHEQLLARQGIYARLYRMQYAHERVIAGDGGSKSSLPSTAAASGGSLAE</sequence>
<dbReference type="CDD" id="cd18544">
    <property type="entry name" value="ABC_6TM_TmrA_like"/>
    <property type="match status" value="1"/>
</dbReference>
<dbReference type="InterPro" id="IPR027417">
    <property type="entry name" value="P-loop_NTPase"/>
</dbReference>
<feature type="domain" description="ABC transmembrane type-1" evidence="10">
    <location>
        <begin position="64"/>
        <end position="360"/>
    </location>
</feature>
<dbReference type="PANTHER" id="PTHR24221">
    <property type="entry name" value="ATP-BINDING CASSETTE SUB-FAMILY B"/>
    <property type="match status" value="1"/>
</dbReference>
<evidence type="ECO:0000256" key="7">
    <source>
        <dbReference type="SAM" id="MobiDB-lite"/>
    </source>
</evidence>
<feature type="compositionally biased region" description="Low complexity" evidence="7">
    <location>
        <begin position="1"/>
        <end position="18"/>
    </location>
</feature>
<name>A0ABZ2LN65_9BACT</name>
<dbReference type="InterPro" id="IPR036640">
    <property type="entry name" value="ABC1_TM_sf"/>
</dbReference>
<feature type="transmembrane region" description="Helical" evidence="8">
    <location>
        <begin position="104"/>
        <end position="123"/>
    </location>
</feature>
<proteinExistence type="predicted"/>
<keyword evidence="12" id="KW-1185">Reference proteome</keyword>
<feature type="region of interest" description="Disordered" evidence="7">
    <location>
        <begin position="660"/>
        <end position="679"/>
    </location>
</feature>
<dbReference type="GO" id="GO:0005524">
    <property type="term" value="F:ATP binding"/>
    <property type="evidence" value="ECO:0007669"/>
    <property type="project" value="UniProtKB-KW"/>
</dbReference>
<dbReference type="InterPro" id="IPR011527">
    <property type="entry name" value="ABC1_TM_dom"/>
</dbReference>
<evidence type="ECO:0000313" key="11">
    <source>
        <dbReference type="EMBL" id="WXB12348.1"/>
    </source>
</evidence>
<dbReference type="InterPro" id="IPR003439">
    <property type="entry name" value="ABC_transporter-like_ATP-bd"/>
</dbReference>
<dbReference type="Gene3D" id="3.40.50.300">
    <property type="entry name" value="P-loop containing nucleotide triphosphate hydrolases"/>
    <property type="match status" value="1"/>
</dbReference>
<feature type="transmembrane region" description="Helical" evidence="8">
    <location>
        <begin position="62"/>
        <end position="83"/>
    </location>
</feature>
<dbReference type="SUPFAM" id="SSF90123">
    <property type="entry name" value="ABC transporter transmembrane region"/>
    <property type="match status" value="1"/>
</dbReference>
<feature type="region of interest" description="Disordered" evidence="7">
    <location>
        <begin position="1"/>
        <end position="28"/>
    </location>
</feature>
<dbReference type="Proteomes" id="UP001370348">
    <property type="component" value="Chromosome"/>
</dbReference>
<dbReference type="PROSITE" id="PS50929">
    <property type="entry name" value="ABC_TM1F"/>
    <property type="match status" value="1"/>
</dbReference>
<dbReference type="InterPro" id="IPR003593">
    <property type="entry name" value="AAA+_ATPase"/>
</dbReference>